<reference evidence="6 7" key="1">
    <citation type="submission" date="2019-04" db="EMBL/GenBank/DDBJ databases">
        <title>Streptomyces oryziradicis sp. nov., a novel actinomycete isolated from rhizosphere soil of rice (Oryza sativa L.).</title>
        <authorList>
            <person name="Li C."/>
        </authorList>
    </citation>
    <scope>NUCLEOTIDE SEQUENCE [LARGE SCALE GENOMIC DNA]</scope>
    <source>
        <strain evidence="6 7">NEAU-C40</strain>
    </source>
</reference>
<gene>
    <name evidence="6" type="ORF">FCI23_33350</name>
    <name evidence="5" type="ORF">FCI23_41305</name>
</gene>
<dbReference type="InterPro" id="IPR003593">
    <property type="entry name" value="AAA+_ATPase"/>
</dbReference>
<keyword evidence="7" id="KW-1185">Reference proteome</keyword>
<name>A0A4U0S8R9_9ACTN</name>
<evidence type="ECO:0000259" key="4">
    <source>
        <dbReference type="PROSITE" id="PS50893"/>
    </source>
</evidence>
<keyword evidence="1" id="KW-0813">Transport</keyword>
<evidence type="ECO:0000313" key="7">
    <source>
        <dbReference type="Proteomes" id="UP000305778"/>
    </source>
</evidence>
<dbReference type="InterPro" id="IPR017871">
    <property type="entry name" value="ABC_transporter-like_CS"/>
</dbReference>
<keyword evidence="3 6" id="KW-0067">ATP-binding</keyword>
<dbReference type="Pfam" id="PF00005">
    <property type="entry name" value="ABC_tran"/>
    <property type="match status" value="1"/>
</dbReference>
<dbReference type="OrthoDB" id="9802264at2"/>
<evidence type="ECO:0000256" key="3">
    <source>
        <dbReference type="ARBA" id="ARBA00022840"/>
    </source>
</evidence>
<comment type="caution">
    <text evidence="6">The sequence shown here is derived from an EMBL/GenBank/DDBJ whole genome shotgun (WGS) entry which is preliminary data.</text>
</comment>
<dbReference type="CDD" id="cd03261">
    <property type="entry name" value="ABC_Org_Solvent_Resistant"/>
    <property type="match status" value="1"/>
</dbReference>
<accession>A0A4U0S8R9</accession>
<dbReference type="Proteomes" id="UP000305778">
    <property type="component" value="Unassembled WGS sequence"/>
</dbReference>
<dbReference type="AlphaFoldDB" id="A0A4U0S8R9"/>
<dbReference type="PANTHER" id="PTHR43023">
    <property type="entry name" value="PROTEIN TRIGALACTOSYLDIACYLGLYCEROL 3, CHLOROPLASTIC"/>
    <property type="match status" value="1"/>
</dbReference>
<dbReference type="SMART" id="SM00382">
    <property type="entry name" value="AAA"/>
    <property type="match status" value="1"/>
</dbReference>
<dbReference type="PROSITE" id="PS50893">
    <property type="entry name" value="ABC_TRANSPORTER_2"/>
    <property type="match status" value="1"/>
</dbReference>
<evidence type="ECO:0000256" key="2">
    <source>
        <dbReference type="ARBA" id="ARBA00022741"/>
    </source>
</evidence>
<dbReference type="InterPro" id="IPR027417">
    <property type="entry name" value="P-loop_NTPase"/>
</dbReference>
<dbReference type="PANTHER" id="PTHR43023:SF6">
    <property type="entry name" value="INTERMEMBRANE PHOSPHOLIPID TRANSPORT SYSTEM ATP-BINDING PROTEIN MLAF"/>
    <property type="match status" value="1"/>
</dbReference>
<evidence type="ECO:0000256" key="1">
    <source>
        <dbReference type="ARBA" id="ARBA00022448"/>
    </source>
</evidence>
<dbReference type="GO" id="GO:0005524">
    <property type="term" value="F:ATP binding"/>
    <property type="evidence" value="ECO:0007669"/>
    <property type="project" value="UniProtKB-KW"/>
</dbReference>
<dbReference type="PROSITE" id="PS00211">
    <property type="entry name" value="ABC_TRANSPORTER_1"/>
    <property type="match status" value="1"/>
</dbReference>
<feature type="domain" description="ABC transporter" evidence="4">
    <location>
        <begin position="37"/>
        <end position="273"/>
    </location>
</feature>
<dbReference type="Gene3D" id="3.40.50.300">
    <property type="entry name" value="P-loop containing nucleotide triphosphate hydrolases"/>
    <property type="match status" value="1"/>
</dbReference>
<dbReference type="GO" id="GO:0016887">
    <property type="term" value="F:ATP hydrolysis activity"/>
    <property type="evidence" value="ECO:0007669"/>
    <property type="project" value="InterPro"/>
</dbReference>
<dbReference type="SUPFAM" id="SSF52540">
    <property type="entry name" value="P-loop containing nucleoside triphosphate hydrolases"/>
    <property type="match status" value="1"/>
</dbReference>
<dbReference type="EMBL" id="SUMC01000076">
    <property type="protein sequence ID" value="TKA01042.1"/>
    <property type="molecule type" value="Genomic_DNA"/>
</dbReference>
<evidence type="ECO:0000313" key="6">
    <source>
        <dbReference type="EMBL" id="TKA04993.1"/>
    </source>
</evidence>
<proteinExistence type="predicted"/>
<evidence type="ECO:0000313" key="5">
    <source>
        <dbReference type="EMBL" id="TKA01042.1"/>
    </source>
</evidence>
<dbReference type="EMBL" id="SUMC01000043">
    <property type="protein sequence ID" value="TKA04993.1"/>
    <property type="molecule type" value="Genomic_DNA"/>
</dbReference>
<keyword evidence="2" id="KW-0547">Nucleotide-binding</keyword>
<sequence>MGPQVQDNADTEILPPVREAAAVGSGPGSESYAGSVASVRELHKSFGSFQVMRGLSLDFQPQAITTILGPSGTGKSVLLKHMVGLLEPDSGSVRIFGKDIWAMQERERAELRKRFGVLFQDGALFGSMSVYDNVAFPLRKHTDLSEAEIRDIVKARLQEVGLEAAENKAPNEISGGMKKRAGFARALVLNPEIVLFDEPDSGLDPVRTSLLNDVILKVHAEDKGTYVVVTHDIRTARKVSDYVGLIWKGQVVYYGPAKEAFASEDPFVRQFLAGDSVGPLGMD</sequence>
<dbReference type="InterPro" id="IPR003439">
    <property type="entry name" value="ABC_transporter-like_ATP-bd"/>
</dbReference>
<organism evidence="6 7">
    <name type="scientific">Actinacidiphila oryziradicis</name>
    <dbReference type="NCBI Taxonomy" id="2571141"/>
    <lineage>
        <taxon>Bacteria</taxon>
        <taxon>Bacillati</taxon>
        <taxon>Actinomycetota</taxon>
        <taxon>Actinomycetes</taxon>
        <taxon>Kitasatosporales</taxon>
        <taxon>Streptomycetaceae</taxon>
        <taxon>Actinacidiphila</taxon>
    </lineage>
</organism>
<protein>
    <submittedName>
        <fullName evidence="6">ABC transporter ATP-binding protein</fullName>
    </submittedName>
</protein>